<comment type="caution">
    <text evidence="1">The sequence shown here is derived from an EMBL/GenBank/DDBJ whole genome shotgun (WGS) entry which is preliminary data.</text>
</comment>
<dbReference type="Proteomes" id="UP001157502">
    <property type="component" value="Chromosome 14"/>
</dbReference>
<reference evidence="1" key="1">
    <citation type="submission" date="2021-05" db="EMBL/GenBank/DDBJ databases">
        <authorList>
            <person name="Pan Q."/>
            <person name="Jouanno E."/>
            <person name="Zahm M."/>
            <person name="Klopp C."/>
            <person name="Cabau C."/>
            <person name="Louis A."/>
            <person name="Berthelot C."/>
            <person name="Parey E."/>
            <person name="Roest Crollius H."/>
            <person name="Montfort J."/>
            <person name="Robinson-Rechavi M."/>
            <person name="Bouchez O."/>
            <person name="Lampietro C."/>
            <person name="Lopez Roques C."/>
            <person name="Donnadieu C."/>
            <person name="Postlethwait J."/>
            <person name="Bobe J."/>
            <person name="Dillon D."/>
            <person name="Chandos A."/>
            <person name="von Hippel F."/>
            <person name="Guiguen Y."/>
        </authorList>
    </citation>
    <scope>NUCLEOTIDE SEQUENCE</scope>
    <source>
        <strain evidence="1">YG-Jan2019</strain>
    </source>
</reference>
<proteinExistence type="predicted"/>
<sequence length="126" mass="14820">MCKKYNRLLEQFCRTEQTCVCQVCSETDHKSHDIVPLEEECAQRRIRLRETVCEMIRERFQKVKDINISVELNKRNTEKEVSDKVQVFNALVHSIEKCKAQLVGVVKQKQEAVERQAKGLIEELEK</sequence>
<organism evidence="1 2">
    <name type="scientific">Dallia pectoralis</name>
    <name type="common">Alaska blackfish</name>
    <dbReference type="NCBI Taxonomy" id="75939"/>
    <lineage>
        <taxon>Eukaryota</taxon>
        <taxon>Metazoa</taxon>
        <taxon>Chordata</taxon>
        <taxon>Craniata</taxon>
        <taxon>Vertebrata</taxon>
        <taxon>Euteleostomi</taxon>
        <taxon>Actinopterygii</taxon>
        <taxon>Neopterygii</taxon>
        <taxon>Teleostei</taxon>
        <taxon>Protacanthopterygii</taxon>
        <taxon>Esociformes</taxon>
        <taxon>Umbridae</taxon>
        <taxon>Dallia</taxon>
    </lineage>
</organism>
<name>A0ACC2GEH4_DALPE</name>
<protein>
    <submittedName>
        <fullName evidence="1">Uncharacterized protein</fullName>
    </submittedName>
</protein>
<accession>A0ACC2GEH4</accession>
<evidence type="ECO:0000313" key="1">
    <source>
        <dbReference type="EMBL" id="KAJ8002064.1"/>
    </source>
</evidence>
<evidence type="ECO:0000313" key="2">
    <source>
        <dbReference type="Proteomes" id="UP001157502"/>
    </source>
</evidence>
<keyword evidence="2" id="KW-1185">Reference proteome</keyword>
<gene>
    <name evidence="1" type="ORF">DPEC_G00175920</name>
</gene>
<dbReference type="EMBL" id="CM055741">
    <property type="protein sequence ID" value="KAJ8002064.1"/>
    <property type="molecule type" value="Genomic_DNA"/>
</dbReference>